<dbReference type="InterPro" id="IPR007497">
    <property type="entry name" value="SIMPL/DUF541"/>
</dbReference>
<reference evidence="2 3" key="1">
    <citation type="submission" date="2011-08" db="EMBL/GenBank/DDBJ databases">
        <title>The genome of the obligate endobacterium of an arbuscular mycorrhizal fungus reveals an interphylum network of nutritional interactions.</title>
        <authorList>
            <person name="Ghignone S."/>
            <person name="Salvioli A."/>
            <person name="Anca I."/>
            <person name="Lumini E."/>
            <person name="Ortu G."/>
            <person name="Petiti L."/>
            <person name="Cruveiller S."/>
            <person name="Bianciotto V."/>
            <person name="Piffanelli P."/>
            <person name="Lanfranco L."/>
            <person name="Bonfante P."/>
        </authorList>
    </citation>
    <scope>NUCLEOTIDE SEQUENCE [LARGE SCALE GENOMIC DNA]</scope>
    <source>
        <strain evidence="2 3">BEG34</strain>
    </source>
</reference>
<dbReference type="EMBL" id="CAFB01000044">
    <property type="protein sequence ID" value="CCD29656.1"/>
    <property type="molecule type" value="Genomic_DNA"/>
</dbReference>
<evidence type="ECO:0000256" key="1">
    <source>
        <dbReference type="SAM" id="SignalP"/>
    </source>
</evidence>
<evidence type="ECO:0000313" key="3">
    <source>
        <dbReference type="Proteomes" id="UP000054051"/>
    </source>
</evidence>
<evidence type="ECO:0000313" key="2">
    <source>
        <dbReference type="EMBL" id="CCD29656.1"/>
    </source>
</evidence>
<dbReference type="STRING" id="1070319.CAGGBEG34_270071"/>
<dbReference type="Proteomes" id="UP000054051">
    <property type="component" value="Unassembled WGS sequence"/>
</dbReference>
<dbReference type="AlphaFoldDB" id="G2JA56"/>
<keyword evidence="3" id="KW-1185">Reference proteome</keyword>
<dbReference type="eggNOG" id="COG3471">
    <property type="taxonomic scope" value="Bacteria"/>
</dbReference>
<dbReference type="Pfam" id="PF04402">
    <property type="entry name" value="SIMPL"/>
    <property type="match status" value="1"/>
</dbReference>
<comment type="caution">
    <text evidence="2">The sequence shown here is derived from an EMBL/GenBank/DDBJ whole genome shotgun (WGS) entry which is preliminary data.</text>
</comment>
<sequence length="242" mass="25748">MLFFNYFPGSTAMIKRMMMSALFLGAPLTLCAAPDSAPDGMMSLSAQASAQVPQDVVHITLFHEQQANTAAPLTAALKQKTDQALREARAQKQVAVHTGTLAVYPSTNRDGRITGWRGRTELVLESNHFEAAAKLAGKLTSILQIGDVRFSLSPKASRAAQQKLALDAIADFRQQALAAAKAFGFSGYTIRKVNIGYNGAGFEPRSMRMSAYAAPAPSQAEVPVEGGKALVSVTVSGSVQMK</sequence>
<protein>
    <recommendedName>
        <fullName evidence="4">Periplasmic/secreted protein</fullName>
    </recommendedName>
</protein>
<proteinExistence type="predicted"/>
<dbReference type="PANTHER" id="PTHR34387:SF1">
    <property type="entry name" value="PERIPLASMIC IMMUNOGENIC PROTEIN"/>
    <property type="match status" value="1"/>
</dbReference>
<gene>
    <name evidence="2" type="ORF">CAGGBEG34_270071</name>
</gene>
<dbReference type="Gene3D" id="3.30.70.2970">
    <property type="entry name" value="Protein of unknown function (DUF541), domain 2"/>
    <property type="match status" value="1"/>
</dbReference>
<feature type="chain" id="PRO_5003431595" description="Periplasmic/secreted protein" evidence="1">
    <location>
        <begin position="33"/>
        <end position="242"/>
    </location>
</feature>
<organism evidence="2 3">
    <name type="scientific">Candidatus Glomeribacter gigasporarum BEG34</name>
    <dbReference type="NCBI Taxonomy" id="1070319"/>
    <lineage>
        <taxon>Bacteria</taxon>
        <taxon>Pseudomonadati</taxon>
        <taxon>Pseudomonadota</taxon>
        <taxon>Betaproteobacteria</taxon>
        <taxon>Burkholderiales</taxon>
        <taxon>Burkholderiaceae</taxon>
        <taxon>Candidatus Glomeribacter</taxon>
    </lineage>
</organism>
<evidence type="ECO:0008006" key="4">
    <source>
        <dbReference type="Google" id="ProtNLM"/>
    </source>
</evidence>
<accession>G2JA56</accession>
<name>G2JA56_9BURK</name>
<dbReference type="InterPro" id="IPR052022">
    <property type="entry name" value="26kDa_periplasmic_antigen"/>
</dbReference>
<dbReference type="Gene3D" id="3.30.110.170">
    <property type="entry name" value="Protein of unknown function (DUF541), domain 1"/>
    <property type="match status" value="1"/>
</dbReference>
<dbReference type="PANTHER" id="PTHR34387">
    <property type="entry name" value="SLR1258 PROTEIN"/>
    <property type="match status" value="1"/>
</dbReference>
<feature type="signal peptide" evidence="1">
    <location>
        <begin position="1"/>
        <end position="32"/>
    </location>
</feature>
<keyword evidence="1" id="KW-0732">Signal</keyword>
<dbReference type="GO" id="GO:0006974">
    <property type="term" value="P:DNA damage response"/>
    <property type="evidence" value="ECO:0007669"/>
    <property type="project" value="TreeGrafter"/>
</dbReference>